<feature type="compositionally biased region" description="Basic and acidic residues" evidence="4">
    <location>
        <begin position="19"/>
        <end position="34"/>
    </location>
</feature>
<keyword evidence="3" id="KW-0449">Lipoprotein</keyword>
<keyword evidence="6" id="KW-1185">Reference proteome</keyword>
<dbReference type="PANTHER" id="PTHR23212:SF0">
    <property type="entry name" value="BRAIN ACID SOLUBLE PROTEIN 1"/>
    <property type="match status" value="1"/>
</dbReference>
<dbReference type="Pfam" id="PF05466">
    <property type="entry name" value="BASP1"/>
    <property type="match status" value="1"/>
</dbReference>
<comment type="similarity">
    <text evidence="1">Belongs to the BASP1 family.</text>
</comment>
<name>A0A4X1UDW8_PIG</name>
<dbReference type="PANTHER" id="PTHR23212">
    <property type="entry name" value="BRAIN ACID SOLUBLE PROTEIN 1"/>
    <property type="match status" value="1"/>
</dbReference>
<evidence type="ECO:0000256" key="2">
    <source>
        <dbReference type="ARBA" id="ARBA00022707"/>
    </source>
</evidence>
<feature type="compositionally biased region" description="Polar residues" evidence="4">
    <location>
        <begin position="54"/>
        <end position="64"/>
    </location>
</feature>
<dbReference type="GO" id="GO:0005634">
    <property type="term" value="C:nucleus"/>
    <property type="evidence" value="ECO:0000318"/>
    <property type="project" value="GO_Central"/>
</dbReference>
<accession>A0A287AT02</accession>
<dbReference type="Proteomes" id="UP000008227">
    <property type="component" value="Unassembled WGS sequence"/>
</dbReference>
<proteinExistence type="inferred from homology"/>
<evidence type="ECO:0000313" key="5">
    <source>
        <dbReference type="Ensembl" id="ENSSSCP00000046982.2"/>
    </source>
</evidence>
<dbReference type="GeneTree" id="ENSGT00970000196864"/>
<reference evidence="5" key="2">
    <citation type="submission" date="2025-08" db="UniProtKB">
        <authorList>
            <consortium name="Ensembl"/>
        </authorList>
    </citation>
    <scope>IDENTIFICATION</scope>
</reference>
<dbReference type="AlphaFoldDB" id="A0A4X1UDW8"/>
<reference evidence="5" key="3">
    <citation type="submission" date="2025-09" db="UniProtKB">
        <authorList>
            <consortium name="Ensembl"/>
        </authorList>
    </citation>
    <scope>IDENTIFICATION</scope>
</reference>
<keyword evidence="2" id="KW-0519">Myristate</keyword>
<organism evidence="5 6">
    <name type="scientific">Sus scrofa</name>
    <name type="common">Pig</name>
    <dbReference type="NCBI Taxonomy" id="9823"/>
    <lineage>
        <taxon>Eukaryota</taxon>
        <taxon>Metazoa</taxon>
        <taxon>Chordata</taxon>
        <taxon>Craniata</taxon>
        <taxon>Vertebrata</taxon>
        <taxon>Euteleostomi</taxon>
        <taxon>Mammalia</taxon>
        <taxon>Eutheria</taxon>
        <taxon>Laurasiatheria</taxon>
        <taxon>Artiodactyla</taxon>
        <taxon>Suina</taxon>
        <taxon>Suidae</taxon>
        <taxon>Sus</taxon>
    </lineage>
</organism>
<feature type="region of interest" description="Disordered" evidence="4">
    <location>
        <begin position="1"/>
        <end position="116"/>
    </location>
</feature>
<dbReference type="InterPro" id="IPR008408">
    <property type="entry name" value="BASP1"/>
</dbReference>
<dbReference type="GO" id="GO:0003714">
    <property type="term" value="F:transcription corepressor activity"/>
    <property type="evidence" value="ECO:0000318"/>
    <property type="project" value="GO_Central"/>
</dbReference>
<dbReference type="Ensembl" id="ENSSSCT00000051721.2">
    <property type="protein sequence ID" value="ENSSSCP00000046982.2"/>
    <property type="gene ID" value="ENSSSCG00000039840.2"/>
</dbReference>
<sequence>MGGKFSKKKGYSANKAKGTRTEEEGTLKETETQKSDGAPTSDSKHSSPEAAPSSKETPSATEAPSSMPKAQAPVAPGAPTALQMRSNLRPQANSVQTIGLKSNKDSLWRKKNTANQ</sequence>
<protein>
    <submittedName>
        <fullName evidence="5">Uncharacterized protein</fullName>
    </submittedName>
</protein>
<dbReference type="GO" id="GO:0000976">
    <property type="term" value="F:transcription cis-regulatory region binding"/>
    <property type="evidence" value="ECO:0000318"/>
    <property type="project" value="GO_Central"/>
</dbReference>
<reference evidence="5" key="1">
    <citation type="journal article" date="2020" name="Gigascience">
        <title>An improved pig reference genome sequence to enable pig genetics and genomics research.</title>
        <authorList>
            <person name="Warr A."/>
            <person name="Affara N."/>
            <person name="Aken B."/>
            <person name="Beiki H."/>
            <person name="Bickhart D.M."/>
            <person name="Billis K."/>
            <person name="Chow W."/>
            <person name="Eory L."/>
            <person name="Finlayson H.A."/>
            <person name="Flicek P."/>
            <person name="Giron C.G."/>
            <person name="Griffin D.K."/>
            <person name="Hall R."/>
            <person name="Hannum G."/>
            <person name="Hourlier T."/>
            <person name="Howe K."/>
            <person name="Hume D.A."/>
            <person name="Izuogu O."/>
            <person name="Kim K."/>
            <person name="Koren S."/>
            <person name="Liu H."/>
            <person name="Manchanda N."/>
            <person name="Martin F.J."/>
            <person name="Nonneman D.J."/>
            <person name="O'Connor R.E."/>
            <person name="Phillippy A.M."/>
            <person name="Rohrer G.A."/>
            <person name="Rosen B.D."/>
            <person name="Rund L.A."/>
            <person name="Sargent C.A."/>
            <person name="Schook L.B."/>
            <person name="Schroeder S.G."/>
            <person name="Schwartz A.S."/>
            <person name="Skinner B.M."/>
            <person name="Talbot R."/>
            <person name="Tseng E."/>
            <person name="Tuggle C.K."/>
            <person name="Watson M."/>
            <person name="Smith T.P.L."/>
            <person name="Archibald A.L."/>
        </authorList>
    </citation>
    <scope>NUCLEOTIDE SEQUENCE [LARGE SCALE GENOMIC DNA]</scope>
    <source>
        <strain evidence="5">Duroc</strain>
    </source>
</reference>
<dbReference type="GO" id="GO:0045892">
    <property type="term" value="P:negative regulation of DNA-templated transcription"/>
    <property type="evidence" value="ECO:0000318"/>
    <property type="project" value="GO_Central"/>
</dbReference>
<evidence type="ECO:0000256" key="3">
    <source>
        <dbReference type="ARBA" id="ARBA00023288"/>
    </source>
</evidence>
<feature type="compositionally biased region" description="Basic residues" evidence="4">
    <location>
        <begin position="1"/>
        <end position="10"/>
    </location>
</feature>
<evidence type="ECO:0000313" key="6">
    <source>
        <dbReference type="Proteomes" id="UP000008227"/>
    </source>
</evidence>
<feature type="compositionally biased region" description="Polar residues" evidence="4">
    <location>
        <begin position="83"/>
        <end position="100"/>
    </location>
</feature>
<accession>A0A4X1UDW8</accession>
<evidence type="ECO:0000256" key="4">
    <source>
        <dbReference type="SAM" id="MobiDB-lite"/>
    </source>
</evidence>
<dbReference type="GO" id="GO:0005737">
    <property type="term" value="C:cytoplasm"/>
    <property type="evidence" value="ECO:0000318"/>
    <property type="project" value="GO_Central"/>
</dbReference>
<evidence type="ECO:0000256" key="1">
    <source>
        <dbReference type="ARBA" id="ARBA00010268"/>
    </source>
</evidence>